<reference evidence="8 9" key="1">
    <citation type="submission" date="2023-06" db="EMBL/GenBank/DDBJ databases">
        <title>Aquibacillus rhizosphaerae LR5S19.</title>
        <authorList>
            <person name="Sun J.-Q."/>
        </authorList>
    </citation>
    <scope>NUCLEOTIDE SEQUENCE [LARGE SCALE GENOMIC DNA]</scope>
    <source>
        <strain evidence="8 9">LR5S19</strain>
    </source>
</reference>
<dbReference type="InterPro" id="IPR052159">
    <property type="entry name" value="Competence_DNA_uptake"/>
</dbReference>
<name>A0ABT7L6L3_9BACI</name>
<protein>
    <submittedName>
        <fullName evidence="8">DNA internalization-related competence protein ComEC/Rec2</fullName>
    </submittedName>
</protein>
<dbReference type="SUPFAM" id="SSF56281">
    <property type="entry name" value="Metallo-hydrolase/oxidoreductase"/>
    <property type="match status" value="1"/>
</dbReference>
<feature type="transmembrane region" description="Helical" evidence="6">
    <location>
        <begin position="45"/>
        <end position="62"/>
    </location>
</feature>
<comment type="subcellular location">
    <subcellularLocation>
        <location evidence="1">Cell membrane</location>
        <topology evidence="1">Multi-pass membrane protein</topology>
    </subcellularLocation>
</comment>
<feature type="transmembrane region" description="Helical" evidence="6">
    <location>
        <begin position="391"/>
        <end position="414"/>
    </location>
</feature>
<comment type="caution">
    <text evidence="8">The sequence shown here is derived from an EMBL/GenBank/DDBJ whole genome shotgun (WGS) entry which is preliminary data.</text>
</comment>
<feature type="transmembrane region" description="Helical" evidence="6">
    <location>
        <begin position="325"/>
        <end position="343"/>
    </location>
</feature>
<dbReference type="Pfam" id="PF00753">
    <property type="entry name" value="Lactamase_B"/>
    <property type="match status" value="1"/>
</dbReference>
<dbReference type="EMBL" id="JASTZU010000041">
    <property type="protein sequence ID" value="MDL4841479.1"/>
    <property type="molecule type" value="Genomic_DNA"/>
</dbReference>
<dbReference type="InterPro" id="IPR035681">
    <property type="entry name" value="ComA-like_MBL"/>
</dbReference>
<sequence length="760" mass="86601">MKGYWHLLMLAMVVAILATSFDIIYFCFIYLIWLYILFRKKRIKLLHVVASMLFILIGLLYFSNVSNSINNLDVTQPHSYFGKITSEISNTSAKTTFTFQDTKSDNNILITFFKGTNGVDNKLTSAKTGATCVINGKVEMPPQSKNPGQFDYHNYLIKQNINYQLSIEKPEDVLCTGESPLHSIYQLRENTLARTEKTLNSFTNQWLQALLLGETNNFSGEIKELFQRWNLSHLLAISGLHVGLLVSCCYFLFVKAQLLTREKARFLLLIFLLIYPLLSGGAPSVWRASMMTFLGFIILTRNIKLPLTDIISVVFLTFIIFNKMYVYQLGFQFSFIVTIAILLSKRIITLDGSKALSLLKISFISLMSLLPFQIYNFFFFNPLSIVINLFFVPYFTLFVIPYMLLLMVIILVFPFLSPTFEYVFEVIHRTVLSILETLDSVVYFPWITGRFPLQIFIPYYVILFIFMGYLIKKKSKQAFTYGCLLVVLLLFVSIQPYLNPKGTVTMLDVGQGDSTVIELPYRRGVIIIDAAGSVENDFQTPSDKIYNQVIKPYLYSRGISTIDALVFSHEDHDHIGSASFLLDDFKVKQIISSEYFVFSNDLTQKISSNNIEILKMKSGNKLTVSDHVFHVVSPDKVYGSTNANSLVLLTELGGLTWLYTGDIDNEVEKSLIDLYPNMKFDILKVAHHGSSSSTSSEFLEVTNPKIALISVGENNRYGHPSKDVLHRLIEHNIDIYRTDGKGAIQYIFLDKKGTFQTKLP</sequence>
<feature type="transmembrane region" description="Helical" evidence="6">
    <location>
        <begin position="478"/>
        <end position="498"/>
    </location>
</feature>
<dbReference type="RefSeq" id="WP_285932765.1">
    <property type="nucleotide sequence ID" value="NZ_JASTZU010000041.1"/>
</dbReference>
<dbReference type="PANTHER" id="PTHR30619:SF1">
    <property type="entry name" value="RECOMBINATION PROTEIN 2"/>
    <property type="match status" value="1"/>
</dbReference>
<evidence type="ECO:0000256" key="3">
    <source>
        <dbReference type="ARBA" id="ARBA00022692"/>
    </source>
</evidence>
<keyword evidence="5 6" id="KW-0472">Membrane</keyword>
<evidence type="ECO:0000313" key="8">
    <source>
        <dbReference type="EMBL" id="MDL4841479.1"/>
    </source>
</evidence>
<feature type="transmembrane region" description="Helical" evidence="6">
    <location>
        <begin position="266"/>
        <end position="286"/>
    </location>
</feature>
<keyword evidence="2" id="KW-1003">Cell membrane</keyword>
<accession>A0ABT7L6L3</accession>
<keyword evidence="9" id="KW-1185">Reference proteome</keyword>
<feature type="transmembrane region" description="Helical" evidence="6">
    <location>
        <begin position="453"/>
        <end position="471"/>
    </location>
</feature>
<evidence type="ECO:0000256" key="4">
    <source>
        <dbReference type="ARBA" id="ARBA00022989"/>
    </source>
</evidence>
<keyword evidence="3 6" id="KW-0812">Transmembrane</keyword>
<dbReference type="InterPro" id="IPR001279">
    <property type="entry name" value="Metallo-B-lactamas"/>
</dbReference>
<dbReference type="NCBIfam" id="TIGR00360">
    <property type="entry name" value="ComEC_N-term"/>
    <property type="match status" value="1"/>
</dbReference>
<feature type="transmembrane region" description="Helical" evidence="6">
    <location>
        <begin position="6"/>
        <end position="38"/>
    </location>
</feature>
<dbReference type="Proteomes" id="UP001235343">
    <property type="component" value="Unassembled WGS sequence"/>
</dbReference>
<feature type="transmembrane region" description="Helical" evidence="6">
    <location>
        <begin position="234"/>
        <end position="254"/>
    </location>
</feature>
<dbReference type="InterPro" id="IPR025405">
    <property type="entry name" value="DUF4131"/>
</dbReference>
<evidence type="ECO:0000256" key="2">
    <source>
        <dbReference type="ARBA" id="ARBA00022475"/>
    </source>
</evidence>
<evidence type="ECO:0000259" key="7">
    <source>
        <dbReference type="SMART" id="SM00849"/>
    </source>
</evidence>
<evidence type="ECO:0000313" key="9">
    <source>
        <dbReference type="Proteomes" id="UP001235343"/>
    </source>
</evidence>
<dbReference type="CDD" id="cd07731">
    <property type="entry name" value="ComA-like_MBL-fold"/>
    <property type="match status" value="1"/>
</dbReference>
<dbReference type="Pfam" id="PF03772">
    <property type="entry name" value="Competence"/>
    <property type="match status" value="1"/>
</dbReference>
<dbReference type="InterPro" id="IPR004797">
    <property type="entry name" value="Competence_ComEC/Rec2"/>
</dbReference>
<dbReference type="InterPro" id="IPR036866">
    <property type="entry name" value="RibonucZ/Hydroxyglut_hydro"/>
</dbReference>
<dbReference type="Pfam" id="PF13567">
    <property type="entry name" value="DUF4131"/>
    <property type="match status" value="1"/>
</dbReference>
<proteinExistence type="predicted"/>
<organism evidence="8 9">
    <name type="scientific">Aquibacillus rhizosphaerae</name>
    <dbReference type="NCBI Taxonomy" id="3051431"/>
    <lineage>
        <taxon>Bacteria</taxon>
        <taxon>Bacillati</taxon>
        <taxon>Bacillota</taxon>
        <taxon>Bacilli</taxon>
        <taxon>Bacillales</taxon>
        <taxon>Bacillaceae</taxon>
        <taxon>Aquibacillus</taxon>
    </lineage>
</organism>
<dbReference type="PANTHER" id="PTHR30619">
    <property type="entry name" value="DNA INTERNALIZATION/COMPETENCE PROTEIN COMEC/REC2"/>
    <property type="match status" value="1"/>
</dbReference>
<feature type="domain" description="Metallo-beta-lactamase" evidence="7">
    <location>
        <begin position="511"/>
        <end position="713"/>
    </location>
</feature>
<dbReference type="InterPro" id="IPR004477">
    <property type="entry name" value="ComEC_N"/>
</dbReference>
<gene>
    <name evidence="8" type="ORF">QQS35_13610</name>
</gene>
<evidence type="ECO:0000256" key="6">
    <source>
        <dbReference type="SAM" id="Phobius"/>
    </source>
</evidence>
<dbReference type="Gene3D" id="3.60.15.10">
    <property type="entry name" value="Ribonuclease Z/Hydroxyacylglutathione hydrolase-like"/>
    <property type="match status" value="1"/>
</dbReference>
<evidence type="ECO:0000256" key="5">
    <source>
        <dbReference type="ARBA" id="ARBA00023136"/>
    </source>
</evidence>
<dbReference type="NCBIfam" id="TIGR00361">
    <property type="entry name" value="ComEC_Rec2"/>
    <property type="match status" value="1"/>
</dbReference>
<dbReference type="SMART" id="SM00849">
    <property type="entry name" value="Lactamase_B"/>
    <property type="match status" value="1"/>
</dbReference>
<keyword evidence="4 6" id="KW-1133">Transmembrane helix</keyword>
<evidence type="ECO:0000256" key="1">
    <source>
        <dbReference type="ARBA" id="ARBA00004651"/>
    </source>
</evidence>